<comment type="catalytic activity">
    <reaction evidence="9">
        <text>S-methyl-5'-thioadenosine + phosphate = 5-(methylsulfanyl)-alpha-D-ribose 1-phosphate + adenine</text>
        <dbReference type="Rhea" id="RHEA:11852"/>
        <dbReference type="ChEBI" id="CHEBI:16708"/>
        <dbReference type="ChEBI" id="CHEBI:17509"/>
        <dbReference type="ChEBI" id="CHEBI:43474"/>
        <dbReference type="ChEBI" id="CHEBI:58533"/>
        <dbReference type="EC" id="2.4.2.28"/>
    </reaction>
    <physiologicalReaction direction="left-to-right" evidence="9">
        <dbReference type="Rhea" id="RHEA:11853"/>
    </physiologicalReaction>
</comment>
<dbReference type="PANTHER" id="PTHR30616">
    <property type="entry name" value="UNCHARACTERIZED PROTEIN YFIH"/>
    <property type="match status" value="1"/>
</dbReference>
<dbReference type="InterPro" id="IPR011324">
    <property type="entry name" value="Cytotoxic_necrot_fac-like_cat"/>
</dbReference>
<accession>A0A2S5T6U5</accession>
<evidence type="ECO:0000256" key="10">
    <source>
        <dbReference type="RuleBase" id="RU361274"/>
    </source>
</evidence>
<sequence length="264" mass="28083">MGEVDATRPDTAWLRPEWPAPPGVRALMSTRQGGVSRPPYDGLNLGDHVGDDAEAVRRNRERFVAALQAQPVFLQQVHGTTVVRLGPDDLRRARPHEADAAITTEPGIACTVMVADCLPVLFASADGRAVGAAHAGWRGLCAGVLERTVRALCEAAGCEPARLLAWLGPCIGADRFEVGDEVRQAFVAVQDRAGARFRPGAVAGKWWADLPGLARDRLAAAGVTAVSGGHWCTVSDRSRFFSFRRDGVTGRMAAAVWRVAGAGD</sequence>
<dbReference type="InterPro" id="IPR038371">
    <property type="entry name" value="Cu_polyphenol_OxRdtase_sf"/>
</dbReference>
<dbReference type="GO" id="GO:0005507">
    <property type="term" value="F:copper ion binding"/>
    <property type="evidence" value="ECO:0007669"/>
    <property type="project" value="TreeGrafter"/>
</dbReference>
<comment type="catalytic activity">
    <reaction evidence="8">
        <text>adenosine + phosphate = alpha-D-ribose 1-phosphate + adenine</text>
        <dbReference type="Rhea" id="RHEA:27642"/>
        <dbReference type="ChEBI" id="CHEBI:16335"/>
        <dbReference type="ChEBI" id="CHEBI:16708"/>
        <dbReference type="ChEBI" id="CHEBI:43474"/>
        <dbReference type="ChEBI" id="CHEBI:57720"/>
        <dbReference type="EC" id="2.4.2.1"/>
    </reaction>
    <physiologicalReaction direction="left-to-right" evidence="8">
        <dbReference type="Rhea" id="RHEA:27643"/>
    </physiologicalReaction>
</comment>
<evidence type="ECO:0000256" key="9">
    <source>
        <dbReference type="ARBA" id="ARBA00049893"/>
    </source>
</evidence>
<keyword evidence="6" id="KW-0862">Zinc</keyword>
<dbReference type="SUPFAM" id="SSF64438">
    <property type="entry name" value="CNF1/YfiH-like putative cysteine hydrolases"/>
    <property type="match status" value="1"/>
</dbReference>
<dbReference type="PANTHER" id="PTHR30616:SF2">
    <property type="entry name" value="PURINE NUCLEOSIDE PHOSPHORYLASE LACC1"/>
    <property type="match status" value="1"/>
</dbReference>
<dbReference type="Proteomes" id="UP000239406">
    <property type="component" value="Unassembled WGS sequence"/>
</dbReference>
<dbReference type="OrthoDB" id="4279at2"/>
<evidence type="ECO:0000313" key="12">
    <source>
        <dbReference type="EMBL" id="PPE70724.1"/>
    </source>
</evidence>
<dbReference type="RefSeq" id="WP_104356815.1">
    <property type="nucleotide sequence ID" value="NZ_CALFFA010000021.1"/>
</dbReference>
<dbReference type="NCBIfam" id="TIGR00726">
    <property type="entry name" value="peptidoglycan editing factor PgeF"/>
    <property type="match status" value="1"/>
</dbReference>
<dbReference type="Pfam" id="PF02578">
    <property type="entry name" value="Cu-oxidase_4"/>
    <property type="match status" value="1"/>
</dbReference>
<protein>
    <recommendedName>
        <fullName evidence="10">Purine nucleoside phosphorylase</fullName>
    </recommendedName>
</protein>
<evidence type="ECO:0000256" key="7">
    <source>
        <dbReference type="ARBA" id="ARBA00047989"/>
    </source>
</evidence>
<comment type="caution">
    <text evidence="12">The sequence shown here is derived from an EMBL/GenBank/DDBJ whole genome shotgun (WGS) entry which is preliminary data.</text>
</comment>
<evidence type="ECO:0000256" key="8">
    <source>
        <dbReference type="ARBA" id="ARBA00048968"/>
    </source>
</evidence>
<evidence type="ECO:0000256" key="4">
    <source>
        <dbReference type="ARBA" id="ARBA00022723"/>
    </source>
</evidence>
<dbReference type="GO" id="GO:0017061">
    <property type="term" value="F:S-methyl-5-thioadenosine phosphorylase activity"/>
    <property type="evidence" value="ECO:0007669"/>
    <property type="project" value="UniProtKB-EC"/>
</dbReference>
<dbReference type="Proteomes" id="UP000294772">
    <property type="component" value="Unassembled WGS sequence"/>
</dbReference>
<keyword evidence="4" id="KW-0479">Metal-binding</keyword>
<reference evidence="12 14" key="1">
    <citation type="submission" date="2018-02" db="EMBL/GenBank/DDBJ databases">
        <title>Reclassifiation of [Polyangium] brachysporum DSM 7029 as Guopingzhaonella breviflexa gen. nov., sp. nov., a member of the family Comamonadaceae.</title>
        <authorList>
            <person name="Tang B."/>
        </authorList>
    </citation>
    <scope>NUCLEOTIDE SEQUENCE [LARGE SCALE GENOMIC DNA]</scope>
    <source>
        <strain evidence="12 14">DSM 15344</strain>
    </source>
</reference>
<comment type="catalytic activity">
    <reaction evidence="1">
        <text>inosine + phosphate = alpha-D-ribose 1-phosphate + hypoxanthine</text>
        <dbReference type="Rhea" id="RHEA:27646"/>
        <dbReference type="ChEBI" id="CHEBI:17368"/>
        <dbReference type="ChEBI" id="CHEBI:17596"/>
        <dbReference type="ChEBI" id="CHEBI:43474"/>
        <dbReference type="ChEBI" id="CHEBI:57720"/>
        <dbReference type="EC" id="2.4.2.1"/>
    </reaction>
    <physiologicalReaction direction="left-to-right" evidence="1">
        <dbReference type="Rhea" id="RHEA:27647"/>
    </physiologicalReaction>
</comment>
<dbReference type="EMBL" id="PSNY01000005">
    <property type="protein sequence ID" value="PPE70724.1"/>
    <property type="molecule type" value="Genomic_DNA"/>
</dbReference>
<dbReference type="InterPro" id="IPR003730">
    <property type="entry name" value="Cu_polyphenol_OxRdtase"/>
</dbReference>
<dbReference type="EMBL" id="SLXF01000001">
    <property type="protein sequence ID" value="TCP09915.1"/>
    <property type="molecule type" value="Genomic_DNA"/>
</dbReference>
<evidence type="ECO:0000313" key="13">
    <source>
        <dbReference type="EMBL" id="TCP09915.1"/>
    </source>
</evidence>
<gene>
    <name evidence="12" type="primary">pgeF</name>
    <name evidence="12" type="ORF">C1702_06180</name>
    <name evidence="13" type="ORF">EV676_101498</name>
</gene>
<evidence type="ECO:0000256" key="6">
    <source>
        <dbReference type="ARBA" id="ARBA00022833"/>
    </source>
</evidence>
<evidence type="ECO:0000256" key="3">
    <source>
        <dbReference type="ARBA" id="ARBA00022679"/>
    </source>
</evidence>
<evidence type="ECO:0000256" key="1">
    <source>
        <dbReference type="ARBA" id="ARBA00000553"/>
    </source>
</evidence>
<keyword evidence="5" id="KW-0378">Hydrolase</keyword>
<comment type="catalytic activity">
    <reaction evidence="7">
        <text>adenosine + H2O + H(+) = inosine + NH4(+)</text>
        <dbReference type="Rhea" id="RHEA:24408"/>
        <dbReference type="ChEBI" id="CHEBI:15377"/>
        <dbReference type="ChEBI" id="CHEBI:15378"/>
        <dbReference type="ChEBI" id="CHEBI:16335"/>
        <dbReference type="ChEBI" id="CHEBI:17596"/>
        <dbReference type="ChEBI" id="CHEBI:28938"/>
        <dbReference type="EC" id="3.5.4.4"/>
    </reaction>
    <physiologicalReaction direction="left-to-right" evidence="7">
        <dbReference type="Rhea" id="RHEA:24409"/>
    </physiologicalReaction>
</comment>
<dbReference type="AlphaFoldDB" id="A0A2S5T6U5"/>
<dbReference type="Gene3D" id="3.60.140.10">
    <property type="entry name" value="CNF1/YfiH-like putative cysteine hydrolases"/>
    <property type="match status" value="1"/>
</dbReference>
<dbReference type="GO" id="GO:0016787">
    <property type="term" value="F:hydrolase activity"/>
    <property type="evidence" value="ECO:0007669"/>
    <property type="project" value="UniProtKB-KW"/>
</dbReference>
<keyword evidence="3" id="KW-0808">Transferase</keyword>
<keyword evidence="14" id="KW-1185">Reference proteome</keyword>
<evidence type="ECO:0000256" key="11">
    <source>
        <dbReference type="SAM" id="MobiDB-lite"/>
    </source>
</evidence>
<proteinExistence type="inferred from homology"/>
<organism evidence="12 14">
    <name type="scientific">Caldimonas thermodepolymerans</name>
    <dbReference type="NCBI Taxonomy" id="215580"/>
    <lineage>
        <taxon>Bacteria</taxon>
        <taxon>Pseudomonadati</taxon>
        <taxon>Pseudomonadota</taxon>
        <taxon>Betaproteobacteria</taxon>
        <taxon>Burkholderiales</taxon>
        <taxon>Sphaerotilaceae</taxon>
        <taxon>Caldimonas</taxon>
    </lineage>
</organism>
<feature type="region of interest" description="Disordered" evidence="11">
    <location>
        <begin position="1"/>
        <end position="46"/>
    </location>
</feature>
<name>A0A2S5T6U5_9BURK</name>
<reference evidence="13 15" key="2">
    <citation type="submission" date="2019-03" db="EMBL/GenBank/DDBJ databases">
        <title>Genomic Encyclopedia of Type Strains, Phase IV (KMG-IV): sequencing the most valuable type-strain genomes for metagenomic binning, comparative biology and taxonomic classification.</title>
        <authorList>
            <person name="Goeker M."/>
        </authorList>
    </citation>
    <scope>NUCLEOTIDE SEQUENCE [LARGE SCALE GENOMIC DNA]</scope>
    <source>
        <strain evidence="13 15">DSM 15264</strain>
    </source>
</reference>
<evidence type="ECO:0000256" key="2">
    <source>
        <dbReference type="ARBA" id="ARBA00007353"/>
    </source>
</evidence>
<dbReference type="CDD" id="cd16833">
    <property type="entry name" value="YfiH"/>
    <property type="match status" value="1"/>
</dbReference>
<evidence type="ECO:0000256" key="5">
    <source>
        <dbReference type="ARBA" id="ARBA00022801"/>
    </source>
</evidence>
<evidence type="ECO:0000313" key="15">
    <source>
        <dbReference type="Proteomes" id="UP000294772"/>
    </source>
</evidence>
<evidence type="ECO:0000313" key="14">
    <source>
        <dbReference type="Proteomes" id="UP000239406"/>
    </source>
</evidence>
<comment type="similarity">
    <text evidence="2 10">Belongs to the purine nucleoside phosphorylase YfiH/LACC1 family.</text>
</comment>